<dbReference type="InterPro" id="IPR001173">
    <property type="entry name" value="Glyco_trans_2-like"/>
</dbReference>
<name>A0ABQ0E144_9PORP</name>
<evidence type="ECO:0000259" key="4">
    <source>
        <dbReference type="Pfam" id="PF00535"/>
    </source>
</evidence>
<gene>
    <name evidence="5" type="ORF">Tsumi_05440</name>
</gene>
<dbReference type="Gene3D" id="3.90.550.10">
    <property type="entry name" value="Spore Coat Polysaccharide Biosynthesis Protein SpsA, Chain A"/>
    <property type="match status" value="1"/>
</dbReference>
<dbReference type="EMBL" id="BAAFSF010000001">
    <property type="protein sequence ID" value="GAB1251440.1"/>
    <property type="molecule type" value="Genomic_DNA"/>
</dbReference>
<keyword evidence="2" id="KW-0328">Glycosyltransferase</keyword>
<feature type="domain" description="Glycosyltransferase 2-like" evidence="4">
    <location>
        <begin position="6"/>
        <end position="172"/>
    </location>
</feature>
<dbReference type="PANTHER" id="PTHR43398">
    <property type="entry name" value="DOLICHOL-PHOSPHATE MANNOSYLTRANSFERASE SUBUNIT 1"/>
    <property type="match status" value="1"/>
</dbReference>
<protein>
    <submittedName>
        <fullName evidence="5">Polyprenol monophosphomannose synthase</fullName>
    </submittedName>
</protein>
<organism evidence="5 6">
    <name type="scientific">Porphyromonas miyakawae</name>
    <dbReference type="NCBI Taxonomy" id="3137470"/>
    <lineage>
        <taxon>Bacteria</taxon>
        <taxon>Pseudomonadati</taxon>
        <taxon>Bacteroidota</taxon>
        <taxon>Bacteroidia</taxon>
        <taxon>Bacteroidales</taxon>
        <taxon>Porphyromonadaceae</taxon>
        <taxon>Porphyromonas</taxon>
    </lineage>
</organism>
<evidence type="ECO:0000256" key="2">
    <source>
        <dbReference type="ARBA" id="ARBA00022676"/>
    </source>
</evidence>
<dbReference type="Proteomes" id="UP001628220">
    <property type="component" value="Unassembled WGS sequence"/>
</dbReference>
<keyword evidence="6" id="KW-1185">Reference proteome</keyword>
<proteinExistence type="inferred from homology"/>
<evidence type="ECO:0000256" key="3">
    <source>
        <dbReference type="ARBA" id="ARBA00022679"/>
    </source>
</evidence>
<dbReference type="RefSeq" id="WP_411915251.1">
    <property type="nucleotide sequence ID" value="NZ_BAAFSF010000001.1"/>
</dbReference>
<keyword evidence="3" id="KW-0808">Transferase</keyword>
<accession>A0ABQ0E144</accession>
<dbReference type="SUPFAM" id="SSF53448">
    <property type="entry name" value="Nucleotide-diphospho-sugar transferases"/>
    <property type="match status" value="1"/>
</dbReference>
<dbReference type="Pfam" id="PF00535">
    <property type="entry name" value="Glycos_transf_2"/>
    <property type="match status" value="1"/>
</dbReference>
<evidence type="ECO:0000313" key="5">
    <source>
        <dbReference type="EMBL" id="GAB1251440.1"/>
    </source>
</evidence>
<sequence>MAHSLIIIPTYNERENVAEMIRQVMAFEEGFDLLFVDDASPDATAGVIKAMMPDYPNRIHLIERSGKLGLGTAYITGFKWALEHGYDFIFEMDCDFSHPVSALPLLYSAVAHEGYDMAIGSRYVKGGGIKDWPFLRRTISYGASLYVRTVTWMPVKDPTAGFVCYKRAILERLDLDAIEFKGYGFQIEMKYAAYRLGYKIKEVPITFTDRKLGTSKMSSSIFGEAFHGVIKLSRRACKGSFPVTRK</sequence>
<dbReference type="PANTHER" id="PTHR43398:SF1">
    <property type="entry name" value="DOLICHOL-PHOSPHATE MANNOSYLTRANSFERASE SUBUNIT 1"/>
    <property type="match status" value="1"/>
</dbReference>
<dbReference type="InterPro" id="IPR029044">
    <property type="entry name" value="Nucleotide-diphossugar_trans"/>
</dbReference>
<evidence type="ECO:0000256" key="1">
    <source>
        <dbReference type="ARBA" id="ARBA00006739"/>
    </source>
</evidence>
<comment type="similarity">
    <text evidence="1">Belongs to the glycosyltransferase 2 family.</text>
</comment>
<dbReference type="InterPro" id="IPR039528">
    <property type="entry name" value="DPM1-like"/>
</dbReference>
<evidence type="ECO:0000313" key="6">
    <source>
        <dbReference type="Proteomes" id="UP001628220"/>
    </source>
</evidence>
<dbReference type="CDD" id="cd06442">
    <property type="entry name" value="DPM1_like"/>
    <property type="match status" value="1"/>
</dbReference>
<reference evidence="5 6" key="1">
    <citation type="journal article" date="2025" name="Int. J. Syst. Evol. Microbiol.">
        <title>Desulfovibrio falkowii sp. nov., Porphyromonas miyakawae sp. nov., Mediterraneibacter flintii sp. nov. and Owariibacterium komagatae gen. nov., sp. nov., isolated from human faeces.</title>
        <authorList>
            <person name="Hamaguchi T."/>
            <person name="Ohara M."/>
            <person name="Hisatomi A."/>
            <person name="Sekiguchi K."/>
            <person name="Takeda J.I."/>
            <person name="Ueyama J."/>
            <person name="Ito M."/>
            <person name="Nishiwaki H."/>
            <person name="Ogi T."/>
            <person name="Hirayama M."/>
            <person name="Ohkuma M."/>
            <person name="Sakamoto M."/>
            <person name="Ohno K."/>
        </authorList>
    </citation>
    <scope>NUCLEOTIDE SEQUENCE [LARGE SCALE GENOMIC DNA]</scope>
    <source>
        <strain evidence="5 6">13CB11C</strain>
    </source>
</reference>
<comment type="caution">
    <text evidence="5">The sequence shown here is derived from an EMBL/GenBank/DDBJ whole genome shotgun (WGS) entry which is preliminary data.</text>
</comment>